<sequence>MVKKNCQFVLVGHHPKKLILSIDKTIVSKVIFVTEKDELPGTKAATKALEELINYYKDRKGNTRKNRKGNTRKNRKEKEKYSSGFIGFIYNRSVNSRNFYDNSWSYAYEIGSIL</sequence>
<name>X1E6K2_9ZZZZ</name>
<organism evidence="2">
    <name type="scientific">marine sediment metagenome</name>
    <dbReference type="NCBI Taxonomy" id="412755"/>
    <lineage>
        <taxon>unclassified sequences</taxon>
        <taxon>metagenomes</taxon>
        <taxon>ecological metagenomes</taxon>
    </lineage>
</organism>
<accession>X1E6K2</accession>
<dbReference type="EMBL" id="BART01021826">
    <property type="protein sequence ID" value="GAH04293.1"/>
    <property type="molecule type" value="Genomic_DNA"/>
</dbReference>
<dbReference type="AlphaFoldDB" id="X1E6K2"/>
<comment type="caution">
    <text evidence="2">The sequence shown here is derived from an EMBL/GenBank/DDBJ whole genome shotgun (WGS) entry which is preliminary data.</text>
</comment>
<feature type="compositionally biased region" description="Basic residues" evidence="1">
    <location>
        <begin position="62"/>
        <end position="75"/>
    </location>
</feature>
<protein>
    <submittedName>
        <fullName evidence="2">Uncharacterized protein</fullName>
    </submittedName>
</protein>
<feature type="region of interest" description="Disordered" evidence="1">
    <location>
        <begin position="60"/>
        <end position="79"/>
    </location>
</feature>
<evidence type="ECO:0000256" key="1">
    <source>
        <dbReference type="SAM" id="MobiDB-lite"/>
    </source>
</evidence>
<gene>
    <name evidence="2" type="ORF">S01H4_40144</name>
</gene>
<reference evidence="2" key="1">
    <citation type="journal article" date="2014" name="Front. Microbiol.">
        <title>High frequency of phylogenetically diverse reductive dehalogenase-homologous genes in deep subseafloor sedimentary metagenomes.</title>
        <authorList>
            <person name="Kawai M."/>
            <person name="Futagami T."/>
            <person name="Toyoda A."/>
            <person name="Takaki Y."/>
            <person name="Nishi S."/>
            <person name="Hori S."/>
            <person name="Arai W."/>
            <person name="Tsubouchi T."/>
            <person name="Morono Y."/>
            <person name="Uchiyama I."/>
            <person name="Ito T."/>
            <person name="Fujiyama A."/>
            <person name="Inagaki F."/>
            <person name="Takami H."/>
        </authorList>
    </citation>
    <scope>NUCLEOTIDE SEQUENCE</scope>
    <source>
        <strain evidence="2">Expedition CK06-06</strain>
    </source>
</reference>
<evidence type="ECO:0000313" key="2">
    <source>
        <dbReference type="EMBL" id="GAH04293.1"/>
    </source>
</evidence>
<proteinExistence type="predicted"/>